<keyword evidence="5" id="KW-0653">Protein transport</keyword>
<dbReference type="OrthoDB" id="10251371at2759"/>
<dbReference type="Proteomes" id="UP000247498">
    <property type="component" value="Unassembled WGS sequence"/>
</dbReference>
<dbReference type="GO" id="GO:0031201">
    <property type="term" value="C:SNARE complex"/>
    <property type="evidence" value="ECO:0007669"/>
    <property type="project" value="TreeGrafter"/>
</dbReference>
<dbReference type="Pfam" id="PF05739">
    <property type="entry name" value="SNARE"/>
    <property type="match status" value="1"/>
</dbReference>
<comment type="caution">
    <text evidence="12">The sequence shown here is derived from an EMBL/GenBank/DDBJ whole genome shotgun (WGS) entry which is preliminary data.</text>
</comment>
<evidence type="ECO:0000256" key="6">
    <source>
        <dbReference type="ARBA" id="ARBA00022989"/>
    </source>
</evidence>
<dbReference type="GO" id="GO:0006906">
    <property type="term" value="P:vesicle fusion"/>
    <property type="evidence" value="ECO:0007669"/>
    <property type="project" value="TreeGrafter"/>
</dbReference>
<evidence type="ECO:0000256" key="10">
    <source>
        <dbReference type="SAM" id="Phobius"/>
    </source>
</evidence>
<evidence type="ECO:0000256" key="3">
    <source>
        <dbReference type="ARBA" id="ARBA00022448"/>
    </source>
</evidence>
<proteinExistence type="inferred from homology"/>
<keyword evidence="7" id="KW-0333">Golgi apparatus</keyword>
<organism evidence="12 13">
    <name type="scientific">Raphidocelis subcapitata</name>
    <dbReference type="NCBI Taxonomy" id="307507"/>
    <lineage>
        <taxon>Eukaryota</taxon>
        <taxon>Viridiplantae</taxon>
        <taxon>Chlorophyta</taxon>
        <taxon>core chlorophytes</taxon>
        <taxon>Chlorophyceae</taxon>
        <taxon>CS clade</taxon>
        <taxon>Sphaeropleales</taxon>
        <taxon>Selenastraceae</taxon>
        <taxon>Raphidocelis</taxon>
    </lineage>
</organism>
<dbReference type="GO" id="GO:0048278">
    <property type="term" value="P:vesicle docking"/>
    <property type="evidence" value="ECO:0007669"/>
    <property type="project" value="TreeGrafter"/>
</dbReference>
<dbReference type="PANTHER" id="PTHR19957">
    <property type="entry name" value="SYNTAXIN"/>
    <property type="match status" value="1"/>
</dbReference>
<dbReference type="GO" id="GO:0000139">
    <property type="term" value="C:Golgi membrane"/>
    <property type="evidence" value="ECO:0007669"/>
    <property type="project" value="UniProtKB-SubCell"/>
</dbReference>
<keyword evidence="9 10" id="KW-0472">Membrane</keyword>
<evidence type="ECO:0000256" key="2">
    <source>
        <dbReference type="ARBA" id="ARBA00009063"/>
    </source>
</evidence>
<dbReference type="STRING" id="307507.A0A2V0NZH5"/>
<evidence type="ECO:0000256" key="9">
    <source>
        <dbReference type="ARBA" id="ARBA00023136"/>
    </source>
</evidence>
<dbReference type="SMART" id="SM00397">
    <property type="entry name" value="t_SNARE"/>
    <property type="match status" value="1"/>
</dbReference>
<keyword evidence="6 10" id="KW-1133">Transmembrane helix</keyword>
<keyword evidence="4 10" id="KW-0812">Transmembrane</keyword>
<name>A0A2V0NZH5_9CHLO</name>
<dbReference type="GO" id="GO:0000149">
    <property type="term" value="F:SNARE binding"/>
    <property type="evidence" value="ECO:0007669"/>
    <property type="project" value="TreeGrafter"/>
</dbReference>
<sequence>MSVVIGQTRNLTQQFVRYRNDAKRARLSELGEPGRAAADDDRATAKLLGAALARSSEGGGGDVELGRPSQTIPAAYAPRWITASENIKSEMTVVRERLGKLKELHAKALLVSFDDASSGVGPRVEALTHEIQLAFRRLDGEVRGIAAAPPGGGRDGDAEVRLQVQRQLAQALFKLTVEFRKEETRFLNKMEAQKGYEQGSSLALAEGERGGSGGGAGEGAAAEPGFTQAQVQKVSQAEAMIEERETEIRKVVETITELAQVMRDLSTLVVEQGTLLDRIEEGTKELVKAEETQRSGRALRCIALLLVLIVVFLIATIVRHA</sequence>
<dbReference type="SUPFAM" id="SSF47661">
    <property type="entry name" value="t-snare proteins"/>
    <property type="match status" value="1"/>
</dbReference>
<evidence type="ECO:0000256" key="7">
    <source>
        <dbReference type="ARBA" id="ARBA00023034"/>
    </source>
</evidence>
<gene>
    <name evidence="12" type="ORF">Rsub_03348</name>
</gene>
<evidence type="ECO:0000256" key="1">
    <source>
        <dbReference type="ARBA" id="ARBA00004409"/>
    </source>
</evidence>
<feature type="transmembrane region" description="Helical" evidence="10">
    <location>
        <begin position="298"/>
        <end position="318"/>
    </location>
</feature>
<dbReference type="GO" id="GO:0006886">
    <property type="term" value="P:intracellular protein transport"/>
    <property type="evidence" value="ECO:0007669"/>
    <property type="project" value="TreeGrafter"/>
</dbReference>
<dbReference type="Gene3D" id="1.20.58.70">
    <property type="match status" value="1"/>
</dbReference>
<dbReference type="EMBL" id="BDRX01000015">
    <property type="protein sequence ID" value="GBF90215.1"/>
    <property type="molecule type" value="Genomic_DNA"/>
</dbReference>
<dbReference type="GO" id="GO:0005484">
    <property type="term" value="F:SNAP receptor activity"/>
    <property type="evidence" value="ECO:0007669"/>
    <property type="project" value="TreeGrafter"/>
</dbReference>
<evidence type="ECO:0000313" key="13">
    <source>
        <dbReference type="Proteomes" id="UP000247498"/>
    </source>
</evidence>
<feature type="domain" description="T-SNARE coiled-coil homology" evidence="11">
    <location>
        <begin position="238"/>
        <end position="283"/>
    </location>
</feature>
<dbReference type="CDD" id="cd15845">
    <property type="entry name" value="SNARE_syntaxin16"/>
    <property type="match status" value="1"/>
</dbReference>
<dbReference type="AlphaFoldDB" id="A0A2V0NZH5"/>
<evidence type="ECO:0000256" key="8">
    <source>
        <dbReference type="ARBA" id="ARBA00023054"/>
    </source>
</evidence>
<dbReference type="PANTHER" id="PTHR19957:SF83">
    <property type="entry name" value="SYNTAXIN-16"/>
    <property type="match status" value="1"/>
</dbReference>
<dbReference type="FunCoup" id="A0A2V0NZH5">
    <property type="interactions" value="2018"/>
</dbReference>
<dbReference type="PROSITE" id="PS50192">
    <property type="entry name" value="T_SNARE"/>
    <property type="match status" value="1"/>
</dbReference>
<evidence type="ECO:0000256" key="4">
    <source>
        <dbReference type="ARBA" id="ARBA00022692"/>
    </source>
</evidence>
<dbReference type="InterPro" id="IPR045242">
    <property type="entry name" value="Syntaxin"/>
</dbReference>
<protein>
    <recommendedName>
        <fullName evidence="11">t-SNARE coiled-coil homology domain-containing protein</fullName>
    </recommendedName>
</protein>
<evidence type="ECO:0000259" key="11">
    <source>
        <dbReference type="PROSITE" id="PS50192"/>
    </source>
</evidence>
<reference evidence="12 13" key="1">
    <citation type="journal article" date="2018" name="Sci. Rep.">
        <title>Raphidocelis subcapitata (=Pseudokirchneriella subcapitata) provides an insight into genome evolution and environmental adaptations in the Sphaeropleales.</title>
        <authorList>
            <person name="Suzuki S."/>
            <person name="Yamaguchi H."/>
            <person name="Nakajima N."/>
            <person name="Kawachi M."/>
        </authorList>
    </citation>
    <scope>NUCLEOTIDE SEQUENCE [LARGE SCALE GENOMIC DNA]</scope>
    <source>
        <strain evidence="12 13">NIES-35</strain>
    </source>
</reference>
<evidence type="ECO:0000313" key="12">
    <source>
        <dbReference type="EMBL" id="GBF90215.1"/>
    </source>
</evidence>
<evidence type="ECO:0000256" key="5">
    <source>
        <dbReference type="ARBA" id="ARBA00022927"/>
    </source>
</evidence>
<keyword evidence="13" id="KW-1185">Reference proteome</keyword>
<accession>A0A2V0NZH5</accession>
<dbReference type="InParanoid" id="A0A2V0NZH5"/>
<keyword evidence="8" id="KW-0175">Coiled coil</keyword>
<comment type="subcellular location">
    <subcellularLocation>
        <location evidence="1">Golgi apparatus membrane</location>
        <topology evidence="1">Single-pass type IV membrane protein</topology>
    </subcellularLocation>
</comment>
<dbReference type="InterPro" id="IPR010989">
    <property type="entry name" value="SNARE"/>
</dbReference>
<dbReference type="InterPro" id="IPR000727">
    <property type="entry name" value="T_SNARE_dom"/>
</dbReference>
<comment type="similarity">
    <text evidence="2">Belongs to the syntaxin family.</text>
</comment>
<keyword evidence="3" id="KW-0813">Transport</keyword>